<reference evidence="1" key="1">
    <citation type="submission" date="2022-03" db="EMBL/GenBank/DDBJ databases">
        <title>Draft Genome Sequence of Firmicute Strain S0AB, a Heterotrophic Iron/Sulfur-Oxidizing Extreme Acidophile.</title>
        <authorList>
            <person name="Vergara E."/>
            <person name="Pakostova E."/>
            <person name="Johnson D.B."/>
            <person name="Holmes D.S."/>
        </authorList>
    </citation>
    <scope>NUCLEOTIDE SEQUENCE</scope>
    <source>
        <strain evidence="1">S0AB</strain>
    </source>
</reference>
<protein>
    <recommendedName>
        <fullName evidence="3">DUF2797 domain-containing protein</fullName>
    </recommendedName>
</protein>
<sequence>MKGFSNGLTHFVQEPIQYNWMLGDEETRMNEWIGETVHLRFLGEKQCIVCGRKVNKLYQNGYCYPCVTTLAETDLCIVKPHECHFALGTCRDESFAATHCMIPHYVYLAVSSQVKVGLTRKHREWTRWIDQGAVKSMLIAELPTRLLAGQFEMEVAKELPDKTDWRKLIQGISADVNLEQVATEVRERLPEEWKRYLLSDMTVNDFVYPIGSDVTPKARSLSLEKQEIESVLLGIRGQYLLFEEGGVNVKKHAGMLLEATLATS</sequence>
<dbReference type="AlphaFoldDB" id="A0A9X1VAJ6"/>
<dbReference type="Pfam" id="PF10977">
    <property type="entry name" value="DUF2797"/>
    <property type="match status" value="1"/>
</dbReference>
<dbReference type="Proteomes" id="UP001139263">
    <property type="component" value="Unassembled WGS sequence"/>
</dbReference>
<evidence type="ECO:0008006" key="3">
    <source>
        <dbReference type="Google" id="ProtNLM"/>
    </source>
</evidence>
<organism evidence="1 2">
    <name type="scientific">Sulfoacidibacillus ferrooxidans</name>
    <dbReference type="NCBI Taxonomy" id="2005001"/>
    <lineage>
        <taxon>Bacteria</taxon>
        <taxon>Bacillati</taxon>
        <taxon>Bacillota</taxon>
        <taxon>Bacilli</taxon>
        <taxon>Bacillales</taxon>
        <taxon>Alicyclobacillaceae</taxon>
        <taxon>Sulfoacidibacillus</taxon>
    </lineage>
</organism>
<name>A0A9X1VAJ6_9BACL</name>
<gene>
    <name evidence="1" type="ORF">MM817_02614</name>
</gene>
<dbReference type="EMBL" id="JALBUF010000012">
    <property type="protein sequence ID" value="MCI0184319.1"/>
    <property type="molecule type" value="Genomic_DNA"/>
</dbReference>
<dbReference type="InterPro" id="IPR021246">
    <property type="entry name" value="DUF2797"/>
</dbReference>
<evidence type="ECO:0000313" key="2">
    <source>
        <dbReference type="Proteomes" id="UP001139263"/>
    </source>
</evidence>
<proteinExistence type="predicted"/>
<keyword evidence="2" id="KW-1185">Reference proteome</keyword>
<comment type="caution">
    <text evidence="1">The sequence shown here is derived from an EMBL/GenBank/DDBJ whole genome shotgun (WGS) entry which is preliminary data.</text>
</comment>
<accession>A0A9X1VAJ6</accession>
<dbReference type="RefSeq" id="WP_241715891.1">
    <property type="nucleotide sequence ID" value="NZ_JALBUF010000012.1"/>
</dbReference>
<evidence type="ECO:0000313" key="1">
    <source>
        <dbReference type="EMBL" id="MCI0184319.1"/>
    </source>
</evidence>